<evidence type="ECO:0000256" key="6">
    <source>
        <dbReference type="ARBA" id="ARBA00022692"/>
    </source>
</evidence>
<dbReference type="PRINTS" id="PR00927">
    <property type="entry name" value="ADPTRNSLCASE"/>
</dbReference>
<comment type="function">
    <text evidence="13">ADP:ATP antiporter that mediates import of ADP into the mitochondrial matrix for ATP synthesis, and export of ATP out to fuel the cell. Cycles between the cytoplasmic-open state (c-state) and the matrix-open state (m-state): operates by the alternating access mechanism with a single substrate-binding site intermittently exposed to either the cytosolic (c-state) or matrix (m-state) side of the inner mitochondrial membrane.</text>
</comment>
<dbReference type="OrthoDB" id="270584at2759"/>
<evidence type="ECO:0000256" key="3">
    <source>
        <dbReference type="ARBA" id="ARBA00011245"/>
    </source>
</evidence>
<keyword evidence="9 14" id="KW-1133">Transmembrane helix</keyword>
<dbReference type="GO" id="GO:1901029">
    <property type="term" value="P:negative regulation of mitochondrial outer membrane permeabilization involved in apoptotic signaling pathway"/>
    <property type="evidence" value="ECO:0007669"/>
    <property type="project" value="TreeGrafter"/>
</dbReference>
<gene>
    <name evidence="15" type="ORF">PHYEVI_LOCUS6106</name>
</gene>
<name>A0A9N9TJB8_PHYSR</name>
<evidence type="ECO:0000256" key="5">
    <source>
        <dbReference type="ARBA" id="ARBA00022449"/>
    </source>
</evidence>
<evidence type="ECO:0000256" key="1">
    <source>
        <dbReference type="ARBA" id="ARBA00004448"/>
    </source>
</evidence>
<dbReference type="EMBL" id="OU900096">
    <property type="protein sequence ID" value="CAG9859738.1"/>
    <property type="molecule type" value="Genomic_DNA"/>
</dbReference>
<dbReference type="GO" id="GO:0005743">
    <property type="term" value="C:mitochondrial inner membrane"/>
    <property type="evidence" value="ECO:0007669"/>
    <property type="project" value="UniProtKB-SubCell"/>
</dbReference>
<comment type="similarity">
    <text evidence="2 14">Belongs to the mitochondrial carrier (TC 2.A.29) family.</text>
</comment>
<dbReference type="InterPro" id="IPR018108">
    <property type="entry name" value="MCP_transmembrane"/>
</dbReference>
<dbReference type="GO" id="GO:1990544">
    <property type="term" value="P:mitochondrial ATP transmembrane transport"/>
    <property type="evidence" value="ECO:0007669"/>
    <property type="project" value="InterPro"/>
</dbReference>
<dbReference type="PRINTS" id="PR00926">
    <property type="entry name" value="MITOCARRIER"/>
</dbReference>
<comment type="subcellular location">
    <subcellularLocation>
        <location evidence="14">Membrane</location>
        <topology evidence="14">Multi-pass membrane protein</topology>
    </subcellularLocation>
    <subcellularLocation>
        <location evidence="1">Mitochondrion inner membrane</location>
        <topology evidence="1">Multi-pass membrane protein</topology>
    </subcellularLocation>
</comment>
<evidence type="ECO:0000256" key="8">
    <source>
        <dbReference type="ARBA" id="ARBA00022792"/>
    </source>
</evidence>
<evidence type="ECO:0000313" key="15">
    <source>
        <dbReference type="EMBL" id="CAG9859738.1"/>
    </source>
</evidence>
<dbReference type="FunFam" id="1.50.40.10:FF:000002">
    <property type="entry name" value="Putative ADP/ATP translocase 2-like"/>
    <property type="match status" value="1"/>
</dbReference>
<evidence type="ECO:0000256" key="13">
    <source>
        <dbReference type="ARBA" id="ARBA00045250"/>
    </source>
</evidence>
<dbReference type="InterPro" id="IPR002067">
    <property type="entry name" value="MCP"/>
</dbReference>
<keyword evidence="4 14" id="KW-0813">Transport</keyword>
<comment type="catalytic activity">
    <reaction evidence="12">
        <text>ADP(in) + ATP(out) = ADP(out) + ATP(in)</text>
        <dbReference type="Rhea" id="RHEA:34999"/>
        <dbReference type="ChEBI" id="CHEBI:30616"/>
        <dbReference type="ChEBI" id="CHEBI:456216"/>
    </reaction>
    <physiologicalReaction direction="left-to-right" evidence="12">
        <dbReference type="Rhea" id="RHEA:35000"/>
    </physiologicalReaction>
</comment>
<dbReference type="GO" id="GO:0005471">
    <property type="term" value="F:ATP:ADP antiporter activity"/>
    <property type="evidence" value="ECO:0007669"/>
    <property type="project" value="UniProtKB-UniRule"/>
</dbReference>
<dbReference type="AlphaFoldDB" id="A0A9N9TJB8"/>
<evidence type="ECO:0000256" key="4">
    <source>
        <dbReference type="ARBA" id="ARBA00022448"/>
    </source>
</evidence>
<sequence>MPDKGTEKSYSHHSGSNRSFMRSFLAGGISAGIVKTVTAPLERVKIILQLQAARKEYRTKDAYKGILDAFLRVPKDQGFLSLWQGNLANIIRYVPTQSLNFAFKSAYRKYFLGDGSHSFKHFLFVNVLAGGAAGSSAMLFVYPLDYARTALTLDMAKKGAKKEYSGIADCIVKTYKSDGLAGLYRGFVVSVQGIFIYRGAYFGLYDTAKGLLPDPKNSPFLVLFAIAQSVTTVAGLASYPFDTVRRRIMLQSNRKEEDRVYKSIGDCWVKIYREEGARGYFKGALSNILRGVAASLVLVFYDKIKNVV</sequence>
<keyword evidence="6 14" id="KW-0812">Transmembrane</keyword>
<accession>A0A9N9TJB8</accession>
<evidence type="ECO:0000256" key="2">
    <source>
        <dbReference type="ARBA" id="ARBA00006375"/>
    </source>
</evidence>
<feature type="transmembrane region" description="Helical" evidence="14">
    <location>
        <begin position="182"/>
        <end position="200"/>
    </location>
</feature>
<dbReference type="InterPro" id="IPR023395">
    <property type="entry name" value="MCP_dom_sf"/>
</dbReference>
<comment type="subunit">
    <text evidence="3 14">Monomer.</text>
</comment>
<dbReference type="GO" id="GO:0140021">
    <property type="term" value="P:mitochondrial ADP transmembrane transport"/>
    <property type="evidence" value="ECO:0007669"/>
    <property type="project" value="InterPro"/>
</dbReference>
<feature type="transmembrane region" description="Helical" evidence="14">
    <location>
        <begin position="122"/>
        <end position="142"/>
    </location>
</feature>
<dbReference type="InterPro" id="IPR002113">
    <property type="entry name" value="ADT_euk_type"/>
</dbReference>
<feature type="transmembrane region" description="Helical" evidence="14">
    <location>
        <begin position="220"/>
        <end position="241"/>
    </location>
</feature>
<evidence type="ECO:0000256" key="12">
    <source>
        <dbReference type="ARBA" id="ARBA00024143"/>
    </source>
</evidence>
<evidence type="ECO:0000256" key="11">
    <source>
        <dbReference type="ARBA" id="ARBA00023136"/>
    </source>
</evidence>
<organism evidence="15 16">
    <name type="scientific">Phyllotreta striolata</name>
    <name type="common">Striped flea beetle</name>
    <name type="synonym">Crioceris striolata</name>
    <dbReference type="NCBI Taxonomy" id="444603"/>
    <lineage>
        <taxon>Eukaryota</taxon>
        <taxon>Metazoa</taxon>
        <taxon>Ecdysozoa</taxon>
        <taxon>Arthropoda</taxon>
        <taxon>Hexapoda</taxon>
        <taxon>Insecta</taxon>
        <taxon>Pterygota</taxon>
        <taxon>Neoptera</taxon>
        <taxon>Endopterygota</taxon>
        <taxon>Coleoptera</taxon>
        <taxon>Polyphaga</taxon>
        <taxon>Cucujiformia</taxon>
        <taxon>Chrysomeloidea</taxon>
        <taxon>Chrysomelidae</taxon>
        <taxon>Galerucinae</taxon>
        <taxon>Alticini</taxon>
        <taxon>Phyllotreta</taxon>
    </lineage>
</organism>
<dbReference type="Proteomes" id="UP001153712">
    <property type="component" value="Chromosome 3"/>
</dbReference>
<dbReference type="SUPFAM" id="SSF103506">
    <property type="entry name" value="Mitochondrial carrier"/>
    <property type="match status" value="1"/>
</dbReference>
<evidence type="ECO:0000256" key="10">
    <source>
        <dbReference type="ARBA" id="ARBA00023128"/>
    </source>
</evidence>
<keyword evidence="11 14" id="KW-0472">Membrane</keyword>
<dbReference type="Gene3D" id="1.50.40.10">
    <property type="entry name" value="Mitochondrial carrier domain"/>
    <property type="match status" value="1"/>
</dbReference>
<keyword evidence="8" id="KW-0999">Mitochondrion inner membrane</keyword>
<comment type="function">
    <text evidence="14">Catalyzes the exchange of ADP and ATP across the membrane.</text>
</comment>
<evidence type="ECO:0000256" key="7">
    <source>
        <dbReference type="ARBA" id="ARBA00022737"/>
    </source>
</evidence>
<comment type="caution">
    <text evidence="14">Lacks conserved residue(s) required for the propagation of feature annotation.</text>
</comment>
<dbReference type="Pfam" id="PF00153">
    <property type="entry name" value="Mito_carr"/>
    <property type="match status" value="3"/>
</dbReference>
<dbReference type="PANTHER" id="PTHR45635">
    <property type="entry name" value="ADP,ATP CARRIER PROTEIN 1-RELATED-RELATED"/>
    <property type="match status" value="1"/>
</dbReference>
<reference evidence="15" key="1">
    <citation type="submission" date="2022-01" db="EMBL/GenBank/DDBJ databases">
        <authorList>
            <person name="King R."/>
        </authorList>
    </citation>
    <scope>NUCLEOTIDE SEQUENCE</scope>
</reference>
<dbReference type="PANTHER" id="PTHR45635:SF40">
    <property type="entry name" value="ADP_ATP TRANSLOCASE 4"/>
    <property type="match status" value="1"/>
</dbReference>
<proteinExistence type="inferred from homology"/>
<keyword evidence="5" id="KW-0050">Antiport</keyword>
<evidence type="ECO:0000256" key="9">
    <source>
        <dbReference type="ARBA" id="ARBA00022989"/>
    </source>
</evidence>
<keyword evidence="16" id="KW-1185">Reference proteome</keyword>
<keyword evidence="7" id="KW-0677">Repeat</keyword>
<keyword evidence="10" id="KW-0496">Mitochondrion</keyword>
<evidence type="ECO:0000256" key="14">
    <source>
        <dbReference type="RuleBase" id="RU368008"/>
    </source>
</evidence>
<evidence type="ECO:0000313" key="16">
    <source>
        <dbReference type="Proteomes" id="UP001153712"/>
    </source>
</evidence>
<protein>
    <recommendedName>
        <fullName evidence="14">ADP/ATP translocase</fullName>
    </recommendedName>
    <alternativeName>
        <fullName evidence="14">ADP,ATP carrier protein</fullName>
    </alternativeName>
</protein>